<keyword evidence="2" id="KW-1185">Reference proteome</keyword>
<proteinExistence type="predicted"/>
<evidence type="ECO:0000313" key="1">
    <source>
        <dbReference type="EMBL" id="KAJ8105500.1"/>
    </source>
</evidence>
<sequence>MPNKTQDVRIMLAQIHFASWFPNPTRLELADDIKPILEELDAKGELGLEVPVNWVPKEEVQASYLDRALGKKYKVNKTDE</sequence>
<gene>
    <name evidence="1" type="ORF">ONZ43_g7404</name>
</gene>
<name>A0ACC2HRM7_9PEZI</name>
<reference evidence="1" key="1">
    <citation type="submission" date="2022-11" db="EMBL/GenBank/DDBJ databases">
        <title>Genome Sequence of Nemania bipapillata.</title>
        <authorList>
            <person name="Buettner E."/>
        </authorList>
    </citation>
    <scope>NUCLEOTIDE SEQUENCE</scope>
    <source>
        <strain evidence="1">CP14</strain>
    </source>
</reference>
<comment type="caution">
    <text evidence="1">The sequence shown here is derived from an EMBL/GenBank/DDBJ whole genome shotgun (WGS) entry which is preliminary data.</text>
</comment>
<evidence type="ECO:0000313" key="2">
    <source>
        <dbReference type="Proteomes" id="UP001153334"/>
    </source>
</evidence>
<dbReference type="Proteomes" id="UP001153334">
    <property type="component" value="Unassembled WGS sequence"/>
</dbReference>
<accession>A0ACC2HRM7</accession>
<dbReference type="EMBL" id="JAPESX010003193">
    <property type="protein sequence ID" value="KAJ8105500.1"/>
    <property type="molecule type" value="Genomic_DNA"/>
</dbReference>
<organism evidence="1 2">
    <name type="scientific">Nemania bipapillata</name>
    <dbReference type="NCBI Taxonomy" id="110536"/>
    <lineage>
        <taxon>Eukaryota</taxon>
        <taxon>Fungi</taxon>
        <taxon>Dikarya</taxon>
        <taxon>Ascomycota</taxon>
        <taxon>Pezizomycotina</taxon>
        <taxon>Sordariomycetes</taxon>
        <taxon>Xylariomycetidae</taxon>
        <taxon>Xylariales</taxon>
        <taxon>Xylariaceae</taxon>
        <taxon>Nemania</taxon>
    </lineage>
</organism>
<protein>
    <submittedName>
        <fullName evidence="1">Uncharacterized protein</fullName>
    </submittedName>
</protein>